<evidence type="ECO:0000313" key="11">
    <source>
        <dbReference type="Proteomes" id="UP000002736"/>
    </source>
</evidence>
<dbReference type="InterPro" id="IPR013412">
    <property type="entry name" value="CRISPR-assoc_RAMP_Csm3"/>
</dbReference>
<reference evidence="10 11" key="1">
    <citation type="submission" date="2009-07" db="EMBL/GenBank/DDBJ databases">
        <title>Complete sequence of Pectobacterium carotovorum subsp. carotovorum PC1.</title>
        <authorList>
            <consortium name="US DOE Joint Genome Institute"/>
            <person name="Lucas S."/>
            <person name="Copeland A."/>
            <person name="Lapidus A."/>
            <person name="Glavina del Rio T."/>
            <person name="Tice H."/>
            <person name="Bruce D."/>
            <person name="Goodwin L."/>
            <person name="Pitluck S."/>
            <person name="Munk A.C."/>
            <person name="Brettin T."/>
            <person name="Detter J.C."/>
            <person name="Han C."/>
            <person name="Tapia R."/>
            <person name="Larimer F."/>
            <person name="Land M."/>
            <person name="Hauser L."/>
            <person name="Kyrpides N."/>
            <person name="Mikhailova N."/>
            <person name="Balakrishnan V."/>
            <person name="Glasner J."/>
            <person name="Perna N.T."/>
        </authorList>
    </citation>
    <scope>NUCLEOTIDE SEQUENCE [LARGE SCALE GENOMIC DNA]</scope>
    <source>
        <strain evidence="10 11">PC1</strain>
    </source>
</reference>
<dbReference type="AlphaFoldDB" id="C6DCV3"/>
<organism evidence="10 11">
    <name type="scientific">Pectobacterium carotovorum subsp. carotovorum (strain PC1)</name>
    <dbReference type="NCBI Taxonomy" id="561230"/>
    <lineage>
        <taxon>Bacteria</taxon>
        <taxon>Pseudomonadati</taxon>
        <taxon>Pseudomonadota</taxon>
        <taxon>Gammaproteobacteria</taxon>
        <taxon>Enterobacterales</taxon>
        <taxon>Pectobacteriaceae</taxon>
        <taxon>Pectobacterium</taxon>
    </lineage>
</organism>
<keyword evidence="5" id="KW-0378">Hydrolase</keyword>
<dbReference type="PANTHER" id="PTHR35579:SF3">
    <property type="entry name" value="CRISPR SYSTEM CMS ENDORIBONUCLEASE CSM3"/>
    <property type="match status" value="1"/>
</dbReference>
<dbReference type="GO" id="GO:0003723">
    <property type="term" value="F:RNA binding"/>
    <property type="evidence" value="ECO:0007669"/>
    <property type="project" value="UniProtKB-KW"/>
</dbReference>
<dbReference type="Proteomes" id="UP000002736">
    <property type="component" value="Chromosome"/>
</dbReference>
<evidence type="ECO:0000259" key="9">
    <source>
        <dbReference type="Pfam" id="PF03787"/>
    </source>
</evidence>
<feature type="domain" description="CRISPR type III-associated protein" evidence="9">
    <location>
        <begin position="12"/>
        <end position="219"/>
    </location>
</feature>
<dbReference type="InterPro" id="IPR052216">
    <property type="entry name" value="CRISPR_Csm3_endoribonuclease"/>
</dbReference>
<gene>
    <name evidence="10" type="ordered locus">PC1_3258</name>
</gene>
<dbReference type="STRING" id="561230.PC1_3258"/>
<dbReference type="GO" id="GO:0051607">
    <property type="term" value="P:defense response to virus"/>
    <property type="evidence" value="ECO:0007669"/>
    <property type="project" value="UniProtKB-KW"/>
</dbReference>
<keyword evidence="4" id="KW-0255">Endonuclease</keyword>
<protein>
    <recommendedName>
        <fullName evidence="2">CRISPR system Cms endoribonuclease Csm3</fullName>
    </recommendedName>
    <alternativeName>
        <fullName evidence="8">CRISPR type III A-associated RAMP protein Csm3</fullName>
    </alternativeName>
</protein>
<dbReference type="RefSeq" id="WP_015841413.1">
    <property type="nucleotide sequence ID" value="NC_012917.1"/>
</dbReference>
<proteinExistence type="inferred from homology"/>
<evidence type="ECO:0000256" key="2">
    <source>
        <dbReference type="ARBA" id="ARBA00022150"/>
    </source>
</evidence>
<keyword evidence="6" id="KW-0694">RNA-binding</keyword>
<keyword evidence="3" id="KW-0540">Nuclease</keyword>
<dbReference type="OrthoDB" id="9789361at2"/>
<evidence type="ECO:0000256" key="3">
    <source>
        <dbReference type="ARBA" id="ARBA00022722"/>
    </source>
</evidence>
<sequence length="251" mass="27429">MQLKNIQTLRATLVCETGLHIGGGDTALQIGGIDSAVVRHPLTQQPYIPGSSLKGKLRSLLEWRAGVVGETEGKVLSHQVYQKLIDDKKQAQALQALKIQQLFGVSGGDKLSSEQAQQVGPTRLSFWDCEFDQHWLAQQGGHVQTEEKAENCIDRISGVALYPRFIERVPAGSRFAFRLTVRQLDGDSPDLLDTLLAGLKMLELDGLGGSISRGYGKVRFEALTLDGEDLQPRFEQLQPFATAPVHTAQGA</sequence>
<dbReference type="PANTHER" id="PTHR35579">
    <property type="entry name" value="CRISPR SYSTEM CMS ENDORIBONUCLEASE CSM3"/>
    <property type="match status" value="1"/>
</dbReference>
<comment type="similarity">
    <text evidence="1">Belongs to the CRISPR-associated Csm3 family.</text>
</comment>
<dbReference type="GO" id="GO:0004519">
    <property type="term" value="F:endonuclease activity"/>
    <property type="evidence" value="ECO:0007669"/>
    <property type="project" value="UniProtKB-KW"/>
</dbReference>
<evidence type="ECO:0000313" key="10">
    <source>
        <dbReference type="EMBL" id="ACT14278.1"/>
    </source>
</evidence>
<evidence type="ECO:0000256" key="4">
    <source>
        <dbReference type="ARBA" id="ARBA00022759"/>
    </source>
</evidence>
<dbReference type="GO" id="GO:0016787">
    <property type="term" value="F:hydrolase activity"/>
    <property type="evidence" value="ECO:0007669"/>
    <property type="project" value="UniProtKB-KW"/>
</dbReference>
<evidence type="ECO:0000256" key="6">
    <source>
        <dbReference type="ARBA" id="ARBA00022884"/>
    </source>
</evidence>
<evidence type="ECO:0000256" key="5">
    <source>
        <dbReference type="ARBA" id="ARBA00022801"/>
    </source>
</evidence>
<dbReference type="HOGENOM" id="CLU_067743_0_0_6"/>
<dbReference type="InterPro" id="IPR005537">
    <property type="entry name" value="RAMP_III_fam"/>
</dbReference>
<dbReference type="EMBL" id="CP001657">
    <property type="protein sequence ID" value="ACT14278.1"/>
    <property type="molecule type" value="Genomic_DNA"/>
</dbReference>
<evidence type="ECO:0000256" key="8">
    <source>
        <dbReference type="ARBA" id="ARBA00033183"/>
    </source>
</evidence>
<name>C6DCV3_PECCP</name>
<dbReference type="NCBIfam" id="TIGR02582">
    <property type="entry name" value="cas7_TM1809"/>
    <property type="match status" value="1"/>
</dbReference>
<dbReference type="KEGG" id="pct:PC1_3258"/>
<accession>C6DCV3</accession>
<evidence type="ECO:0000256" key="7">
    <source>
        <dbReference type="ARBA" id="ARBA00023118"/>
    </source>
</evidence>
<dbReference type="Pfam" id="PF03787">
    <property type="entry name" value="RAMPs"/>
    <property type="match status" value="1"/>
</dbReference>
<keyword evidence="7" id="KW-0051">Antiviral defense</keyword>
<dbReference type="eggNOG" id="COG1337">
    <property type="taxonomic scope" value="Bacteria"/>
</dbReference>
<evidence type="ECO:0000256" key="1">
    <source>
        <dbReference type="ARBA" id="ARBA00006342"/>
    </source>
</evidence>